<accession>A0A6A5Z3F1</accession>
<keyword evidence="8" id="KW-0756">Sterol biosynthesis</keyword>
<evidence type="ECO:0000256" key="13">
    <source>
        <dbReference type="SAM" id="Phobius"/>
    </source>
</evidence>
<keyword evidence="6" id="KW-0752">Steroid biosynthesis</keyword>
<evidence type="ECO:0000256" key="2">
    <source>
        <dbReference type="ARBA" id="ARBA00005377"/>
    </source>
</evidence>
<gene>
    <name evidence="14" type="ORF">BDV96DRAFT_496208</name>
</gene>
<keyword evidence="11" id="KW-1207">Sterol metabolism</keyword>
<keyword evidence="4 13" id="KW-0812">Transmembrane</keyword>
<evidence type="ECO:0000256" key="6">
    <source>
        <dbReference type="ARBA" id="ARBA00022955"/>
    </source>
</evidence>
<dbReference type="PANTHER" id="PTHR15451:SF19">
    <property type="entry name" value="ERGOSTEROL BIOSYNTHETIC PROTEIN 28 HOMOLOG"/>
    <property type="match status" value="1"/>
</dbReference>
<keyword evidence="3" id="KW-0444">Lipid biosynthesis</keyword>
<sequence>MASTITSYLPPHEGWLPKWLLFVSIVSIGNSIQAYTTLHYTYRVYNPNHPRLPPSISHSTSPTTKSLPTDVPSQVTALSARKFGTWTFLTSLVRLYAAYNIDNKSFYTLAMWTYGIAWVHFMSEWFVFKTARWGAPLAGPVVVANMSLVWMWLQWGFYVNN</sequence>
<evidence type="ECO:0000256" key="10">
    <source>
        <dbReference type="ARBA" id="ARBA00023136"/>
    </source>
</evidence>
<dbReference type="EMBL" id="ML977328">
    <property type="protein sequence ID" value="KAF2113417.1"/>
    <property type="molecule type" value="Genomic_DNA"/>
</dbReference>
<evidence type="ECO:0000256" key="9">
    <source>
        <dbReference type="ARBA" id="ARBA00023098"/>
    </source>
</evidence>
<evidence type="ECO:0000256" key="5">
    <source>
        <dbReference type="ARBA" id="ARBA00022824"/>
    </source>
</evidence>
<keyword evidence="9" id="KW-0443">Lipid metabolism</keyword>
<keyword evidence="5" id="KW-0256">Endoplasmic reticulum</keyword>
<dbReference type="PANTHER" id="PTHR15451">
    <property type="entry name" value="ERGOSTEROL BIOSYNTHETIC PROTEIN 28-RELATED"/>
    <property type="match status" value="1"/>
</dbReference>
<dbReference type="AlphaFoldDB" id="A0A6A5Z3F1"/>
<keyword evidence="15" id="KW-1185">Reference proteome</keyword>
<evidence type="ECO:0000256" key="12">
    <source>
        <dbReference type="ARBA" id="ARBA00023221"/>
    </source>
</evidence>
<reference evidence="14" key="1">
    <citation type="journal article" date="2020" name="Stud. Mycol.">
        <title>101 Dothideomycetes genomes: a test case for predicting lifestyles and emergence of pathogens.</title>
        <authorList>
            <person name="Haridas S."/>
            <person name="Albert R."/>
            <person name="Binder M."/>
            <person name="Bloem J."/>
            <person name="Labutti K."/>
            <person name="Salamov A."/>
            <person name="Andreopoulos B."/>
            <person name="Baker S."/>
            <person name="Barry K."/>
            <person name="Bills G."/>
            <person name="Bluhm B."/>
            <person name="Cannon C."/>
            <person name="Castanera R."/>
            <person name="Culley D."/>
            <person name="Daum C."/>
            <person name="Ezra D."/>
            <person name="Gonzalez J."/>
            <person name="Henrissat B."/>
            <person name="Kuo A."/>
            <person name="Liang C."/>
            <person name="Lipzen A."/>
            <person name="Lutzoni F."/>
            <person name="Magnuson J."/>
            <person name="Mondo S."/>
            <person name="Nolan M."/>
            <person name="Ohm R."/>
            <person name="Pangilinan J."/>
            <person name="Park H.-J."/>
            <person name="Ramirez L."/>
            <person name="Alfaro M."/>
            <person name="Sun H."/>
            <person name="Tritt A."/>
            <person name="Yoshinaga Y."/>
            <person name="Zwiers L.-H."/>
            <person name="Turgeon B."/>
            <person name="Goodwin S."/>
            <person name="Spatafora J."/>
            <person name="Crous P."/>
            <person name="Grigoriev I."/>
        </authorList>
    </citation>
    <scope>NUCLEOTIDE SEQUENCE</scope>
    <source>
        <strain evidence="14">CBS 627.86</strain>
    </source>
</reference>
<evidence type="ECO:0000256" key="1">
    <source>
        <dbReference type="ARBA" id="ARBA00004477"/>
    </source>
</evidence>
<dbReference type="Proteomes" id="UP000799770">
    <property type="component" value="Unassembled WGS sequence"/>
</dbReference>
<organism evidence="14 15">
    <name type="scientific">Lophiotrema nucula</name>
    <dbReference type="NCBI Taxonomy" id="690887"/>
    <lineage>
        <taxon>Eukaryota</taxon>
        <taxon>Fungi</taxon>
        <taxon>Dikarya</taxon>
        <taxon>Ascomycota</taxon>
        <taxon>Pezizomycotina</taxon>
        <taxon>Dothideomycetes</taxon>
        <taxon>Pleosporomycetidae</taxon>
        <taxon>Pleosporales</taxon>
        <taxon>Lophiotremataceae</taxon>
        <taxon>Lophiotrema</taxon>
    </lineage>
</organism>
<evidence type="ECO:0000313" key="14">
    <source>
        <dbReference type="EMBL" id="KAF2113417.1"/>
    </source>
</evidence>
<evidence type="ECO:0000313" key="15">
    <source>
        <dbReference type="Proteomes" id="UP000799770"/>
    </source>
</evidence>
<dbReference type="Pfam" id="PF03694">
    <property type="entry name" value="Erg28"/>
    <property type="match status" value="1"/>
</dbReference>
<keyword evidence="7 13" id="KW-1133">Transmembrane helix</keyword>
<evidence type="ECO:0000256" key="3">
    <source>
        <dbReference type="ARBA" id="ARBA00022516"/>
    </source>
</evidence>
<evidence type="ECO:0000256" key="7">
    <source>
        <dbReference type="ARBA" id="ARBA00022989"/>
    </source>
</evidence>
<dbReference type="GO" id="GO:0005789">
    <property type="term" value="C:endoplasmic reticulum membrane"/>
    <property type="evidence" value="ECO:0007669"/>
    <property type="project" value="UniProtKB-SubCell"/>
</dbReference>
<evidence type="ECO:0008006" key="16">
    <source>
        <dbReference type="Google" id="ProtNLM"/>
    </source>
</evidence>
<feature type="transmembrane region" description="Helical" evidence="13">
    <location>
        <begin position="105"/>
        <end position="121"/>
    </location>
</feature>
<dbReference type="OrthoDB" id="6485510at2759"/>
<evidence type="ECO:0000256" key="11">
    <source>
        <dbReference type="ARBA" id="ARBA00023166"/>
    </source>
</evidence>
<evidence type="ECO:0000256" key="4">
    <source>
        <dbReference type="ARBA" id="ARBA00022692"/>
    </source>
</evidence>
<comment type="subcellular location">
    <subcellularLocation>
        <location evidence="1">Endoplasmic reticulum membrane</location>
        <topology evidence="1">Multi-pass membrane protein</topology>
    </subcellularLocation>
</comment>
<comment type="similarity">
    <text evidence="2">Belongs to the ERG28 family.</text>
</comment>
<dbReference type="GO" id="GO:0016126">
    <property type="term" value="P:sterol biosynthetic process"/>
    <property type="evidence" value="ECO:0007669"/>
    <property type="project" value="UniProtKB-KW"/>
</dbReference>
<keyword evidence="10 13" id="KW-0472">Membrane</keyword>
<feature type="transmembrane region" description="Helical" evidence="13">
    <location>
        <begin position="20"/>
        <end position="42"/>
    </location>
</feature>
<dbReference type="GO" id="GO:0030674">
    <property type="term" value="F:protein-macromolecule adaptor activity"/>
    <property type="evidence" value="ECO:0007669"/>
    <property type="project" value="TreeGrafter"/>
</dbReference>
<dbReference type="InterPro" id="IPR005352">
    <property type="entry name" value="Erg28"/>
</dbReference>
<keyword evidence="12" id="KW-0753">Steroid metabolism</keyword>
<feature type="transmembrane region" description="Helical" evidence="13">
    <location>
        <begin position="133"/>
        <end position="153"/>
    </location>
</feature>
<protein>
    <recommendedName>
        <fullName evidence="16">Ergosterol biosynthesis protein-like protein</fullName>
    </recommendedName>
</protein>
<evidence type="ECO:0000256" key="8">
    <source>
        <dbReference type="ARBA" id="ARBA00023011"/>
    </source>
</evidence>
<name>A0A6A5Z3F1_9PLEO</name>
<proteinExistence type="inferred from homology"/>